<keyword evidence="5" id="KW-1185">Reference proteome</keyword>
<dbReference type="Pfam" id="PF01978">
    <property type="entry name" value="TrmB"/>
    <property type="match status" value="1"/>
</dbReference>
<evidence type="ECO:0000259" key="2">
    <source>
        <dbReference type="Pfam" id="PF01978"/>
    </source>
</evidence>
<comment type="similarity">
    <text evidence="1">Belongs to the transcriptional regulator TrmB family.</text>
</comment>
<gene>
    <name evidence="4" type="ORF">SAMN04487949_3691</name>
</gene>
<evidence type="ECO:0000256" key="1">
    <source>
        <dbReference type="ARBA" id="ARBA00007287"/>
    </source>
</evidence>
<evidence type="ECO:0000259" key="3">
    <source>
        <dbReference type="Pfam" id="PF11495"/>
    </source>
</evidence>
<feature type="domain" description="Transcription regulator TrmB C-terminal" evidence="3">
    <location>
        <begin position="111"/>
        <end position="351"/>
    </location>
</feature>
<dbReference type="Proteomes" id="UP000199451">
    <property type="component" value="Unassembled WGS sequence"/>
</dbReference>
<dbReference type="Gene3D" id="1.10.10.10">
    <property type="entry name" value="Winged helix-like DNA-binding domain superfamily/Winged helix DNA-binding domain"/>
    <property type="match status" value="1"/>
</dbReference>
<dbReference type="PANTHER" id="PTHR34293">
    <property type="entry name" value="HTH-TYPE TRANSCRIPTIONAL REGULATOR TRMBL2"/>
    <property type="match status" value="1"/>
</dbReference>
<dbReference type="InterPro" id="IPR036390">
    <property type="entry name" value="WH_DNA-bd_sf"/>
</dbReference>
<dbReference type="InterPro" id="IPR036388">
    <property type="entry name" value="WH-like_DNA-bd_sf"/>
</dbReference>
<dbReference type="SUPFAM" id="SSF159071">
    <property type="entry name" value="TrmB C-terminal domain-like"/>
    <property type="match status" value="1"/>
</dbReference>
<reference evidence="5" key="1">
    <citation type="submission" date="2016-10" db="EMBL/GenBank/DDBJ databases">
        <authorList>
            <person name="Varghese N."/>
            <person name="Submissions S."/>
        </authorList>
    </citation>
    <scope>NUCLEOTIDE SEQUENCE [LARGE SCALE GENOMIC DNA]</scope>
    <source>
        <strain evidence="5">CGMCC 1.10119</strain>
    </source>
</reference>
<dbReference type="STRING" id="660521.SAMN04487949_3691"/>
<evidence type="ECO:0000313" key="4">
    <source>
        <dbReference type="EMBL" id="SDN22668.1"/>
    </source>
</evidence>
<dbReference type="AlphaFoldDB" id="A0A1G9ZMV3"/>
<sequence length="358" mass="40756">METSGLVDTLEEAGLAPYQAKAYVGLLELETGSAQEIANASGIPNARVYDVLRDLEEMGYVELYEQDTLRARALDPDIITEDLNRRIKRFEKATDEIQTRWQRPSIDDHTISIIRRFKTILETAKQFISEADTQIHATLTRKQYDKLEWDLAKAYQRGVTVNVTILQSNHGESLKQEHIEGVCTAVRERPHSSPFILIADLEKTAFAPDPISIEEYGVTLENRSFTHVFFWYFLSFMWLPWSELYSEVGEKTPIRYADIREFIIDYEPFLMDGATLKVVVEGLDIQTQEARQLSGTVVDIAYADELSFMSDSNPLKLMGIASISIQTDEGVYTVGGWGAQYEDIEARRITVVESEKES</sequence>
<dbReference type="CDD" id="cd09124">
    <property type="entry name" value="PLDc_like_TrmB_middle"/>
    <property type="match status" value="1"/>
</dbReference>
<dbReference type="SUPFAM" id="SSF46785">
    <property type="entry name" value="Winged helix' DNA-binding domain"/>
    <property type="match status" value="1"/>
</dbReference>
<dbReference type="InterPro" id="IPR021586">
    <property type="entry name" value="Tscrpt_reg_TrmB_C"/>
</dbReference>
<feature type="domain" description="Transcription regulator TrmB N-terminal" evidence="2">
    <location>
        <begin position="10"/>
        <end position="76"/>
    </location>
</feature>
<dbReference type="EMBL" id="FNHL01000008">
    <property type="protein sequence ID" value="SDN22668.1"/>
    <property type="molecule type" value="Genomic_DNA"/>
</dbReference>
<organism evidence="4 5">
    <name type="scientific">Halogranum gelatinilyticum</name>
    <dbReference type="NCBI Taxonomy" id="660521"/>
    <lineage>
        <taxon>Archaea</taxon>
        <taxon>Methanobacteriati</taxon>
        <taxon>Methanobacteriota</taxon>
        <taxon>Stenosarchaea group</taxon>
        <taxon>Halobacteria</taxon>
        <taxon>Halobacteriales</taxon>
        <taxon>Haloferacaceae</taxon>
    </lineage>
</organism>
<name>A0A1G9ZMV3_9EURY</name>
<proteinExistence type="inferred from homology"/>
<accession>A0A1G9ZMV3</accession>
<dbReference type="Gene3D" id="2.30.30.690">
    <property type="match status" value="1"/>
</dbReference>
<evidence type="ECO:0000313" key="5">
    <source>
        <dbReference type="Proteomes" id="UP000199451"/>
    </source>
</evidence>
<dbReference type="InterPro" id="IPR051797">
    <property type="entry name" value="TrmB-like"/>
</dbReference>
<dbReference type="PANTHER" id="PTHR34293:SF1">
    <property type="entry name" value="HTH-TYPE TRANSCRIPTIONAL REGULATOR TRMBL2"/>
    <property type="match status" value="1"/>
</dbReference>
<dbReference type="InterPro" id="IPR002831">
    <property type="entry name" value="Tscrpt_reg_TrmB_N"/>
</dbReference>
<protein>
    <submittedName>
        <fullName evidence="4">Sugar-specific transcriptional regulator TrmB</fullName>
    </submittedName>
</protein>
<dbReference type="Pfam" id="PF11495">
    <property type="entry name" value="Regulator_TrmB"/>
    <property type="match status" value="1"/>
</dbReference>